<evidence type="ECO:0000313" key="4">
    <source>
        <dbReference type="Proteomes" id="UP000670527"/>
    </source>
</evidence>
<evidence type="ECO:0000256" key="2">
    <source>
        <dbReference type="SAM" id="Phobius"/>
    </source>
</evidence>
<feature type="region of interest" description="Disordered" evidence="1">
    <location>
        <begin position="119"/>
        <end position="143"/>
    </location>
</feature>
<feature type="transmembrane region" description="Helical" evidence="2">
    <location>
        <begin position="29"/>
        <end position="49"/>
    </location>
</feature>
<evidence type="ECO:0000256" key="1">
    <source>
        <dbReference type="SAM" id="MobiDB-lite"/>
    </source>
</evidence>
<protein>
    <submittedName>
        <fullName evidence="3">Uncharacterized protein</fullName>
    </submittedName>
</protein>
<keyword evidence="2" id="KW-0472">Membrane</keyword>
<accession>A0ABS3TF16</accession>
<organism evidence="3 4">
    <name type="scientific">Hymenobacter defluvii</name>
    <dbReference type="NCBI Taxonomy" id="2054411"/>
    <lineage>
        <taxon>Bacteria</taxon>
        <taxon>Pseudomonadati</taxon>
        <taxon>Bacteroidota</taxon>
        <taxon>Cytophagia</taxon>
        <taxon>Cytophagales</taxon>
        <taxon>Hymenobacteraceae</taxon>
        <taxon>Hymenobacter</taxon>
    </lineage>
</organism>
<dbReference type="EMBL" id="JAGETX010000010">
    <property type="protein sequence ID" value="MBO3272257.1"/>
    <property type="molecule type" value="Genomic_DNA"/>
</dbReference>
<keyword evidence="4" id="KW-1185">Reference proteome</keyword>
<sequence>MDKLLKNFVKLLDELIISSILAHTLMTSWALPICAVGSSALLIGLIIWWRYYSSSARTLAEEEANEMCIPANHASIKQFTYALSDYLPTPFPPSTDSPTTPNTTFYPISEHAAVHRLTQPTASPAAAPAPTTKDAKPTAPAEKAPVANANLATKVAASNSNTAVAATVTPLPPALLDNVVGAATEVMSAKEKRRLKRGIATIDFQTTVSCTSPDETAPVMVETA</sequence>
<name>A0ABS3TF16_9BACT</name>
<evidence type="ECO:0000313" key="3">
    <source>
        <dbReference type="EMBL" id="MBO3272257.1"/>
    </source>
</evidence>
<keyword evidence="2" id="KW-1133">Transmembrane helix</keyword>
<proteinExistence type="predicted"/>
<gene>
    <name evidence="3" type="ORF">J4D97_16495</name>
</gene>
<keyword evidence="2" id="KW-0812">Transmembrane</keyword>
<dbReference type="RefSeq" id="WP_208308528.1">
    <property type="nucleotide sequence ID" value="NZ_JAGETX010000010.1"/>
</dbReference>
<comment type="caution">
    <text evidence="3">The sequence shown here is derived from an EMBL/GenBank/DDBJ whole genome shotgun (WGS) entry which is preliminary data.</text>
</comment>
<reference evidence="3 4" key="1">
    <citation type="submission" date="2021-03" db="EMBL/GenBank/DDBJ databases">
        <authorList>
            <person name="Kim M.K."/>
        </authorList>
    </citation>
    <scope>NUCLEOTIDE SEQUENCE [LARGE SCALE GENOMIC DNA]</scope>
    <source>
        <strain evidence="3 4">BT507</strain>
    </source>
</reference>
<dbReference type="Proteomes" id="UP000670527">
    <property type="component" value="Unassembled WGS sequence"/>
</dbReference>
<feature type="compositionally biased region" description="Low complexity" evidence="1">
    <location>
        <begin position="120"/>
        <end position="143"/>
    </location>
</feature>